<evidence type="ECO:0000313" key="3">
    <source>
        <dbReference type="Proteomes" id="UP000256869"/>
    </source>
</evidence>
<keyword evidence="2" id="KW-0547">Nucleotide-binding</keyword>
<dbReference type="Proteomes" id="UP000256869">
    <property type="component" value="Unassembled WGS sequence"/>
</dbReference>
<dbReference type="EMBL" id="QRDY01000001">
    <property type="protein sequence ID" value="RED65895.1"/>
    <property type="molecule type" value="Genomic_DNA"/>
</dbReference>
<organism evidence="2 3">
    <name type="scientific">Cohnella lupini</name>
    <dbReference type="NCBI Taxonomy" id="1294267"/>
    <lineage>
        <taxon>Bacteria</taxon>
        <taxon>Bacillati</taxon>
        <taxon>Bacillota</taxon>
        <taxon>Bacilli</taxon>
        <taxon>Bacillales</taxon>
        <taxon>Paenibacillaceae</taxon>
        <taxon>Cohnella</taxon>
    </lineage>
</organism>
<accession>A0A3D9IW18</accession>
<protein>
    <submittedName>
        <fullName evidence="2">XPB/Ssl2-like helicase family protein</fullName>
    </submittedName>
</protein>
<proteinExistence type="predicted"/>
<keyword evidence="3" id="KW-1185">Reference proteome</keyword>
<name>A0A3D9IW18_9BACL</name>
<dbReference type="GO" id="GO:0004386">
    <property type="term" value="F:helicase activity"/>
    <property type="evidence" value="ECO:0007669"/>
    <property type="project" value="UniProtKB-KW"/>
</dbReference>
<dbReference type="RefSeq" id="WP_181907215.1">
    <property type="nucleotide sequence ID" value="NZ_QRDY01000001.1"/>
</dbReference>
<dbReference type="Pfam" id="PF13625">
    <property type="entry name" value="Helicase_C_3"/>
    <property type="match status" value="1"/>
</dbReference>
<gene>
    <name evidence="2" type="ORF">DFP95_101391</name>
</gene>
<sequence length="653" mass="73785">MDLKLSVEKLPDPVRQLIQSEPTIKSRLDGGEKLEAILRNREWAEEWLEHSADFYQLEGLKKIVVRYAGLPFEIDSLIKATGEENVLTGAETRVAVAKLRRSGIVHSVRKAWGDQLLYLPEDTVPMWLPLLFPIIHSPLNEAAKLEISYASKEYRLPLSLELLAAWQQFDRQPMTWTVKGRLHRHPFVRMQSGLRITSQELADLTITYPNNDQLPAYAALALDLGLRSKVLRRQNNEIRLSMSGLSAWLALEPTEADSRLHDWIMTRIGESDPAIHITASALSAINGLDWHEDHCLAVTIGQEKAIELWLGLMESFGWLERGSYRDGKVFRKKYSKRSANDQTTPESASMFVQPDGEIFVPPATSLKQRWVLSEIAELVTADELVVYQLTRNACIKAFQAGHTFQSVISFLEQGAAIPLPEPVTGALADWFSPLGKVVFADVLLLRAINPEVADHLKQNPEIAELLLEHVGDRDFIIDRESYPDMLARLQKIGYPAQTVDQALSRKHEIMPPVPPDDEFSEEEQGWIYRRQALSAFTADRAIPGTEELFPGISSVPAAWLSKPRTYHASTSKEVIQRAIDWQTSIRLEVNGAERTFHPKNFRDEGEKWSVLGQWKVDPGNDVMNVRPETVSILADEISEVMIVLPALEELETH</sequence>
<keyword evidence="2" id="KW-0067">ATP-binding</keyword>
<comment type="caution">
    <text evidence="2">The sequence shown here is derived from an EMBL/GenBank/DDBJ whole genome shotgun (WGS) entry which is preliminary data.</text>
</comment>
<keyword evidence="2" id="KW-0347">Helicase</keyword>
<dbReference type="AlphaFoldDB" id="A0A3D9IW18"/>
<evidence type="ECO:0000259" key="1">
    <source>
        <dbReference type="Pfam" id="PF13625"/>
    </source>
</evidence>
<evidence type="ECO:0000313" key="2">
    <source>
        <dbReference type="EMBL" id="RED65895.1"/>
    </source>
</evidence>
<reference evidence="2 3" key="1">
    <citation type="submission" date="2018-07" db="EMBL/GenBank/DDBJ databases">
        <title>Genomic Encyclopedia of Type Strains, Phase III (KMG-III): the genomes of soil and plant-associated and newly described type strains.</title>
        <authorList>
            <person name="Whitman W."/>
        </authorList>
    </citation>
    <scope>NUCLEOTIDE SEQUENCE [LARGE SCALE GENOMIC DNA]</scope>
    <source>
        <strain evidence="2 3">CECT 8236</strain>
    </source>
</reference>
<keyword evidence="2" id="KW-0378">Hydrolase</keyword>
<dbReference type="InterPro" id="IPR032830">
    <property type="entry name" value="XPB/Ssl2_N"/>
</dbReference>
<feature type="domain" description="Helicase XPB/Ssl2 N-terminal" evidence="1">
    <location>
        <begin position="351"/>
        <end position="469"/>
    </location>
</feature>